<keyword evidence="5 6" id="KW-0472">Membrane</keyword>
<organism evidence="7 8">
    <name type="scientific">Bartonella choladocola</name>
    <dbReference type="NCBI Taxonomy" id="2750995"/>
    <lineage>
        <taxon>Bacteria</taxon>
        <taxon>Pseudomonadati</taxon>
        <taxon>Pseudomonadota</taxon>
        <taxon>Alphaproteobacteria</taxon>
        <taxon>Hyphomicrobiales</taxon>
        <taxon>Bartonellaceae</taxon>
        <taxon>Bartonella</taxon>
    </lineage>
</organism>
<dbReference type="Proteomes" id="UP000189632">
    <property type="component" value="Chromosome"/>
</dbReference>
<feature type="transmembrane region" description="Helical" evidence="6">
    <location>
        <begin position="32"/>
        <end position="49"/>
    </location>
</feature>
<proteinExistence type="inferred from homology"/>
<evidence type="ECO:0000256" key="6">
    <source>
        <dbReference type="SAM" id="Phobius"/>
    </source>
</evidence>
<dbReference type="RefSeq" id="WP_077990785.1">
    <property type="nucleotide sequence ID" value="NZ_CAXUOT020000001.1"/>
</dbReference>
<feature type="transmembrane region" description="Helical" evidence="6">
    <location>
        <begin position="180"/>
        <end position="204"/>
    </location>
</feature>
<comment type="similarity">
    <text evidence="2">Belongs to the GRP transporter (TC 2.A.7.5) family.</text>
</comment>
<gene>
    <name evidence="7" type="ORF">BBC0122_003870</name>
</gene>
<dbReference type="SUPFAM" id="SSF103481">
    <property type="entry name" value="Multidrug resistance efflux transporter EmrE"/>
    <property type="match status" value="1"/>
</dbReference>
<feature type="transmembrane region" description="Helical" evidence="6">
    <location>
        <begin position="115"/>
        <end position="138"/>
    </location>
</feature>
<dbReference type="AlphaFoldDB" id="A0A1U9MFU2"/>
<dbReference type="GO" id="GO:0015144">
    <property type="term" value="F:carbohydrate transmembrane transporter activity"/>
    <property type="evidence" value="ECO:0007669"/>
    <property type="project" value="InterPro"/>
</dbReference>
<keyword evidence="8" id="KW-1185">Reference proteome</keyword>
<reference evidence="7 8" key="1">
    <citation type="submission" date="2016-11" db="EMBL/GenBank/DDBJ databases">
        <title>Comparative genomics of Bartonella apis.</title>
        <authorList>
            <person name="Engel P."/>
        </authorList>
    </citation>
    <scope>NUCLEOTIDE SEQUENCE [LARGE SCALE GENOMIC DNA]</scope>
    <source>
        <strain evidence="7 8">BBC0122</strain>
    </source>
</reference>
<evidence type="ECO:0000256" key="2">
    <source>
        <dbReference type="ARBA" id="ARBA00006117"/>
    </source>
</evidence>
<feature type="transmembrane region" description="Helical" evidence="6">
    <location>
        <begin position="55"/>
        <end position="77"/>
    </location>
</feature>
<evidence type="ECO:0000256" key="4">
    <source>
        <dbReference type="ARBA" id="ARBA00022989"/>
    </source>
</evidence>
<protein>
    <submittedName>
        <fullName evidence="7">Glucose uptake protein</fullName>
    </submittedName>
</protein>
<evidence type="ECO:0000256" key="1">
    <source>
        <dbReference type="ARBA" id="ARBA00004141"/>
    </source>
</evidence>
<feature type="transmembrane region" description="Helical" evidence="6">
    <location>
        <begin position="150"/>
        <end position="168"/>
    </location>
</feature>
<feature type="transmembrane region" description="Helical" evidence="6">
    <location>
        <begin position="272"/>
        <end position="291"/>
    </location>
</feature>
<dbReference type="Pfam" id="PF06800">
    <property type="entry name" value="Sugar_transport"/>
    <property type="match status" value="1"/>
</dbReference>
<dbReference type="Gene3D" id="1.10.3730.20">
    <property type="match status" value="1"/>
</dbReference>
<dbReference type="CDD" id="cd23110">
    <property type="entry name" value="GRP"/>
    <property type="match status" value="1"/>
</dbReference>
<dbReference type="EMBL" id="CP015625">
    <property type="protein sequence ID" value="AQT46521.1"/>
    <property type="molecule type" value="Genomic_DNA"/>
</dbReference>
<evidence type="ECO:0000256" key="3">
    <source>
        <dbReference type="ARBA" id="ARBA00022692"/>
    </source>
</evidence>
<evidence type="ECO:0000313" key="7">
    <source>
        <dbReference type="EMBL" id="AQT46521.1"/>
    </source>
</evidence>
<feature type="transmembrane region" description="Helical" evidence="6">
    <location>
        <begin position="89"/>
        <end position="109"/>
    </location>
</feature>
<dbReference type="OrthoDB" id="3194911at2"/>
<keyword evidence="3 6" id="KW-0812">Transmembrane</keyword>
<evidence type="ECO:0000256" key="5">
    <source>
        <dbReference type="ARBA" id="ARBA00023136"/>
    </source>
</evidence>
<dbReference type="GO" id="GO:0016020">
    <property type="term" value="C:membrane"/>
    <property type="evidence" value="ECO:0007669"/>
    <property type="project" value="UniProtKB-SubCell"/>
</dbReference>
<accession>A0A1U9MFU2</accession>
<keyword evidence="4 6" id="KW-1133">Transmembrane helix</keyword>
<dbReference type="KEGG" id="bapi:BBC0122_003870"/>
<sequence length="294" mass="31667">MEALLIGLVPALGWGLQVLSMQKVGGITQNKLMGVVTATLIFAIVVWIFGEPIIWSPTLIAAALINGICWTVAQFLQVRAFELIGVSKAYPIVTGLTLACNTLLGVLFFKDWIASWQFMCGVPALLLLIVGVWLTTFTEKKEEVHGNAKLGMIFVLLSSLTYIAYASIGKFFTVDGWQMVVPQSIVMFVATLILCVLTMGKSVGDKDTGVFGKKTFANLLSGLFFAIANFTLLISIQMNGLAVGWTLSQMAVVVATLGALLFLKEKKTRKELIYVLSGVGCVVIGGLMVGATKM</sequence>
<dbReference type="PANTHER" id="PTHR16119">
    <property type="entry name" value="TRANSMEMBRANE PROTEIN 144"/>
    <property type="match status" value="1"/>
</dbReference>
<comment type="subcellular location">
    <subcellularLocation>
        <location evidence="1">Membrane</location>
        <topology evidence="1">Multi-pass membrane protein</topology>
    </subcellularLocation>
</comment>
<evidence type="ECO:0000313" key="8">
    <source>
        <dbReference type="Proteomes" id="UP000189632"/>
    </source>
</evidence>
<feature type="transmembrane region" description="Helical" evidence="6">
    <location>
        <begin position="216"/>
        <end position="236"/>
    </location>
</feature>
<dbReference type="InterPro" id="IPR037185">
    <property type="entry name" value="EmrE-like"/>
</dbReference>
<name>A0A1U9MFU2_9HYPH</name>
<dbReference type="PANTHER" id="PTHR16119:SF17">
    <property type="entry name" value="TRANSMEMBRANE PROTEIN 144"/>
    <property type="match status" value="1"/>
</dbReference>
<feature type="transmembrane region" description="Helical" evidence="6">
    <location>
        <begin position="242"/>
        <end position="263"/>
    </location>
</feature>
<dbReference type="InterPro" id="IPR010651">
    <property type="entry name" value="Sugar_transport"/>
</dbReference>